<dbReference type="EMBL" id="JAGTPG010000001">
    <property type="protein sequence ID" value="MBR8638346.1"/>
    <property type="molecule type" value="Genomic_DNA"/>
</dbReference>
<keyword evidence="5" id="KW-1185">Reference proteome</keyword>
<keyword evidence="2" id="KW-0677">Repeat</keyword>
<proteinExistence type="predicted"/>
<evidence type="ECO:0000256" key="2">
    <source>
        <dbReference type="ARBA" id="ARBA00022737"/>
    </source>
</evidence>
<dbReference type="PROSITE" id="PS50294">
    <property type="entry name" value="WD_REPEATS_REGION"/>
    <property type="match status" value="1"/>
</dbReference>
<dbReference type="InterPro" id="IPR015943">
    <property type="entry name" value="WD40/YVTN_repeat-like_dom_sf"/>
</dbReference>
<dbReference type="Gene3D" id="2.130.10.10">
    <property type="entry name" value="YVTN repeat-like/Quinoprotein amine dehydrogenase"/>
    <property type="match status" value="1"/>
</dbReference>
<protein>
    <submittedName>
        <fullName evidence="4">Uncharacterized protein</fullName>
    </submittedName>
</protein>
<accession>A0A941FDG4</accession>
<gene>
    <name evidence="4" type="ORF">KEF29_01130</name>
</gene>
<name>A0A941FDG4_9ACTN</name>
<dbReference type="AlphaFoldDB" id="A0A941FDG4"/>
<dbReference type="InterPro" id="IPR019775">
    <property type="entry name" value="WD40_repeat_CS"/>
</dbReference>
<comment type="caution">
    <text evidence="4">The sequence shown here is derived from an EMBL/GenBank/DDBJ whole genome shotgun (WGS) entry which is preliminary data.</text>
</comment>
<evidence type="ECO:0000313" key="4">
    <source>
        <dbReference type="EMBL" id="MBR8638346.1"/>
    </source>
</evidence>
<dbReference type="PROSITE" id="PS50082">
    <property type="entry name" value="WD_REPEATS_2"/>
    <property type="match status" value="1"/>
</dbReference>
<dbReference type="SMART" id="SM00320">
    <property type="entry name" value="WD40"/>
    <property type="match status" value="1"/>
</dbReference>
<evidence type="ECO:0000313" key="5">
    <source>
        <dbReference type="Proteomes" id="UP000682308"/>
    </source>
</evidence>
<reference evidence="4 5" key="1">
    <citation type="submission" date="2021-04" db="EMBL/GenBank/DDBJ databases">
        <title>Characterization of the biosynthetic gene cluster of new lipopeptides with antitumor activity in the genome of the marine Streptomyces PHM034.</title>
        <authorList>
            <person name="Ceniceros A."/>
            <person name="Canedo L."/>
            <person name="Mendez C."/>
            <person name="Olano C."/>
            <person name="Schleissner C."/>
            <person name="Cuevas C."/>
            <person name="De La Calle F."/>
            <person name="Salas J.A."/>
        </authorList>
    </citation>
    <scope>NUCLEOTIDE SEQUENCE [LARGE SCALE GENOMIC DNA]</scope>
    <source>
        <strain evidence="4 5">PHM034</strain>
    </source>
</reference>
<dbReference type="InterPro" id="IPR001680">
    <property type="entry name" value="WD40_rpt"/>
</dbReference>
<organism evidence="4 5">
    <name type="scientific">Streptomyces tuirus</name>
    <dbReference type="NCBI Taxonomy" id="68278"/>
    <lineage>
        <taxon>Bacteria</taxon>
        <taxon>Bacillati</taxon>
        <taxon>Actinomycetota</taxon>
        <taxon>Actinomycetes</taxon>
        <taxon>Kitasatosporales</taxon>
        <taxon>Streptomycetaceae</taxon>
        <taxon>Streptomyces</taxon>
    </lineage>
</organism>
<feature type="repeat" description="WD" evidence="3">
    <location>
        <begin position="22"/>
        <end position="65"/>
    </location>
</feature>
<evidence type="ECO:0000256" key="3">
    <source>
        <dbReference type="PROSITE-ProRule" id="PRU00221"/>
    </source>
</evidence>
<sequence length="106" mass="11287">MGTADGEIRVLRLTDAAVLLALRGHTAAVRSLAFARLGGEDVLFSASADGTVRGWDLRDGTQAHRIDLPDIVQTVAHQETSLAIGYGREVSVFTPVTAQPTESRSQ</sequence>
<keyword evidence="1 3" id="KW-0853">WD repeat</keyword>
<dbReference type="SUPFAM" id="SSF50978">
    <property type="entry name" value="WD40 repeat-like"/>
    <property type="match status" value="1"/>
</dbReference>
<dbReference type="PROSITE" id="PS00678">
    <property type="entry name" value="WD_REPEATS_1"/>
    <property type="match status" value="1"/>
</dbReference>
<evidence type="ECO:0000256" key="1">
    <source>
        <dbReference type="ARBA" id="ARBA00022574"/>
    </source>
</evidence>
<dbReference type="Proteomes" id="UP000682308">
    <property type="component" value="Unassembled WGS sequence"/>
</dbReference>
<dbReference type="InterPro" id="IPR036322">
    <property type="entry name" value="WD40_repeat_dom_sf"/>
</dbReference>